<organism evidence="1 2">
    <name type="scientific">Athelia psychrophila</name>
    <dbReference type="NCBI Taxonomy" id="1759441"/>
    <lineage>
        <taxon>Eukaryota</taxon>
        <taxon>Fungi</taxon>
        <taxon>Dikarya</taxon>
        <taxon>Basidiomycota</taxon>
        <taxon>Agaricomycotina</taxon>
        <taxon>Agaricomycetes</taxon>
        <taxon>Agaricomycetidae</taxon>
        <taxon>Atheliales</taxon>
        <taxon>Atheliaceae</taxon>
        <taxon>Athelia</taxon>
    </lineage>
</organism>
<accession>A0A165ZBI4</accession>
<evidence type="ECO:0000313" key="1">
    <source>
        <dbReference type="EMBL" id="KZP10416.1"/>
    </source>
</evidence>
<reference evidence="1 2" key="1">
    <citation type="journal article" date="2016" name="Mol. Biol. Evol.">
        <title>Comparative Genomics of Early-Diverging Mushroom-Forming Fungi Provides Insights into the Origins of Lignocellulose Decay Capabilities.</title>
        <authorList>
            <person name="Nagy L.G."/>
            <person name="Riley R."/>
            <person name="Tritt A."/>
            <person name="Adam C."/>
            <person name="Daum C."/>
            <person name="Floudas D."/>
            <person name="Sun H."/>
            <person name="Yadav J.S."/>
            <person name="Pangilinan J."/>
            <person name="Larsson K.H."/>
            <person name="Matsuura K."/>
            <person name="Barry K."/>
            <person name="Labutti K."/>
            <person name="Kuo R."/>
            <person name="Ohm R.A."/>
            <person name="Bhattacharya S.S."/>
            <person name="Shirouzu T."/>
            <person name="Yoshinaga Y."/>
            <person name="Martin F.M."/>
            <person name="Grigoriev I.V."/>
            <person name="Hibbett D.S."/>
        </authorList>
    </citation>
    <scope>NUCLEOTIDE SEQUENCE [LARGE SCALE GENOMIC DNA]</scope>
    <source>
        <strain evidence="1 2">CBS 109695</strain>
    </source>
</reference>
<gene>
    <name evidence="1" type="ORF">FIBSPDRAFT_990999</name>
</gene>
<protein>
    <submittedName>
        <fullName evidence="1">Uncharacterized protein</fullName>
    </submittedName>
</protein>
<dbReference type="EMBL" id="KV417680">
    <property type="protein sequence ID" value="KZP10416.1"/>
    <property type="molecule type" value="Genomic_DNA"/>
</dbReference>
<keyword evidence="2" id="KW-1185">Reference proteome</keyword>
<name>A0A165ZBI4_9AGAM</name>
<dbReference type="Proteomes" id="UP000076532">
    <property type="component" value="Unassembled WGS sequence"/>
</dbReference>
<sequence>MANAVKGCRGLSTLALNIACCQSLESDSGPFTIALISQQNFAKLLLFRLWYSLACWFLGSDAAQNLDNTQQLGIQFTLYLPSNSKRREEKQATKVQTMICWLTQSKLTIVSGKDDVRTSRHGSFGSGYATSCAARAPGSQAEVTPLISDIAATARREASCRFPEGPLACNCPLFSAFTYH</sequence>
<dbReference type="AlphaFoldDB" id="A0A165ZBI4"/>
<evidence type="ECO:0000313" key="2">
    <source>
        <dbReference type="Proteomes" id="UP000076532"/>
    </source>
</evidence>
<proteinExistence type="predicted"/>